<dbReference type="Proteomes" id="UP000199187">
    <property type="component" value="Unassembled WGS sequence"/>
</dbReference>
<evidence type="ECO:0000313" key="1">
    <source>
        <dbReference type="EMBL" id="SFT86095.1"/>
    </source>
</evidence>
<name>A0A1I7BG00_9ENTR</name>
<dbReference type="EMBL" id="FPAU01000002">
    <property type="protein sequence ID" value="SFT86095.1"/>
    <property type="molecule type" value="Genomic_DNA"/>
</dbReference>
<dbReference type="AlphaFoldDB" id="A0A1I7BG00"/>
<protein>
    <submittedName>
        <fullName evidence="1">Uncharacterized protein</fullName>
    </submittedName>
</protein>
<sequence length="65" mass="7468">MADMLSVLWKKERTSNVAWHGFQGSSENSCDTFATLSDLKTKKPLRVKWLNHMILKLKFGGPCWV</sequence>
<proteinExistence type="predicted"/>
<reference evidence="2" key="1">
    <citation type="submission" date="2016-10" db="EMBL/GenBank/DDBJ databases">
        <authorList>
            <person name="Varghese N."/>
            <person name="Submissions S."/>
        </authorList>
    </citation>
    <scope>NUCLEOTIDE SEQUENCE [LARGE SCALE GENOMIC DNA]</scope>
    <source>
        <strain evidence="2">Ah-143</strain>
    </source>
</reference>
<keyword evidence="2" id="KW-1185">Reference proteome</keyword>
<gene>
    <name evidence="1" type="ORF">SAMN05192562_102561</name>
</gene>
<evidence type="ECO:0000313" key="2">
    <source>
        <dbReference type="Proteomes" id="UP000199187"/>
    </source>
</evidence>
<organism evidence="1 2">
    <name type="scientific">Kosakonia arachidis</name>
    <dbReference type="NCBI Taxonomy" id="551989"/>
    <lineage>
        <taxon>Bacteria</taxon>
        <taxon>Pseudomonadati</taxon>
        <taxon>Pseudomonadota</taxon>
        <taxon>Gammaproteobacteria</taxon>
        <taxon>Enterobacterales</taxon>
        <taxon>Enterobacteriaceae</taxon>
        <taxon>Kosakonia</taxon>
    </lineage>
</organism>
<accession>A0A1I7BG00</accession>